<evidence type="ECO:0000259" key="9">
    <source>
        <dbReference type="PROSITE" id="PS50011"/>
    </source>
</evidence>
<dbReference type="SMART" id="SM00220">
    <property type="entry name" value="S_TKc"/>
    <property type="match status" value="1"/>
</dbReference>
<dbReference type="FunFam" id="3.30.200.20:FF:000172">
    <property type="entry name" value="cyclin-dependent kinase G-2 isoform X1"/>
    <property type="match status" value="1"/>
</dbReference>
<evidence type="ECO:0000256" key="4">
    <source>
        <dbReference type="ARBA" id="ARBA00022679"/>
    </source>
</evidence>
<feature type="region of interest" description="Disordered" evidence="8">
    <location>
        <begin position="1"/>
        <end position="280"/>
    </location>
</feature>
<dbReference type="GO" id="GO:0010556">
    <property type="term" value="P:regulation of macromolecule biosynthetic process"/>
    <property type="evidence" value="ECO:0007669"/>
    <property type="project" value="UniProtKB-ARBA"/>
</dbReference>
<dbReference type="GO" id="GO:0004674">
    <property type="term" value="F:protein serine/threonine kinase activity"/>
    <property type="evidence" value="ECO:0007669"/>
    <property type="project" value="UniProtKB-KW"/>
</dbReference>
<comment type="similarity">
    <text evidence="1">Belongs to the protein kinase superfamily. CMGC Ser/Thr protein kinase family. CDC2/CDKX subfamily.</text>
</comment>
<dbReference type="InterPro" id="IPR011009">
    <property type="entry name" value="Kinase-like_dom_sf"/>
</dbReference>
<accession>A0A6A7FY80</accession>
<feature type="compositionally biased region" description="Basic and acidic residues" evidence="8">
    <location>
        <begin position="114"/>
        <end position="149"/>
    </location>
</feature>
<evidence type="ECO:0000313" key="10">
    <source>
        <dbReference type="EMBL" id="LAC23053.1"/>
    </source>
</evidence>
<dbReference type="PROSITE" id="PS50011">
    <property type="entry name" value="PROTEIN_KINASE_DOM"/>
    <property type="match status" value="1"/>
</dbReference>
<keyword evidence="6 10" id="KW-0418">Kinase</keyword>
<dbReference type="InterPro" id="IPR050108">
    <property type="entry name" value="CDK"/>
</dbReference>
<feature type="compositionally biased region" description="Basic and acidic residues" evidence="8">
    <location>
        <begin position="258"/>
        <end position="268"/>
    </location>
</feature>
<dbReference type="GO" id="GO:0080090">
    <property type="term" value="P:regulation of primary metabolic process"/>
    <property type="evidence" value="ECO:0007669"/>
    <property type="project" value="UniProtKB-ARBA"/>
</dbReference>
<dbReference type="PANTHER" id="PTHR24056">
    <property type="entry name" value="CELL DIVISION PROTEIN KINASE"/>
    <property type="match status" value="1"/>
</dbReference>
<dbReference type="SUPFAM" id="SSF56112">
    <property type="entry name" value="Protein kinase-like (PK-like)"/>
    <property type="match status" value="1"/>
</dbReference>
<dbReference type="InterPro" id="IPR008271">
    <property type="entry name" value="Ser/Thr_kinase_AS"/>
</dbReference>
<dbReference type="PANTHER" id="PTHR24056:SF107">
    <property type="entry name" value="CYCLIN-DEPENDENT KINASE 11A-RELATED"/>
    <property type="match status" value="1"/>
</dbReference>
<keyword evidence="5" id="KW-0547">Nucleotide-binding</keyword>
<evidence type="ECO:0000256" key="8">
    <source>
        <dbReference type="SAM" id="MobiDB-lite"/>
    </source>
</evidence>
<dbReference type="PROSITE" id="PS00108">
    <property type="entry name" value="PROTEIN_KINASE_ST"/>
    <property type="match status" value="1"/>
</dbReference>
<dbReference type="EMBL" id="IACT01003831">
    <property type="protein sequence ID" value="LAC23053.1"/>
    <property type="molecule type" value="mRNA"/>
</dbReference>
<dbReference type="InterPro" id="IPR000719">
    <property type="entry name" value="Prot_kinase_dom"/>
</dbReference>
<protein>
    <submittedName>
        <fullName evidence="10">Cyclin-dependent kinase G-2-like isoform X1</fullName>
    </submittedName>
</protein>
<keyword evidence="4" id="KW-0808">Transferase</keyword>
<feature type="compositionally biased region" description="Polar residues" evidence="8">
    <location>
        <begin position="49"/>
        <end position="60"/>
    </location>
</feature>
<dbReference type="CDD" id="cd07843">
    <property type="entry name" value="STKc_CDC2L1"/>
    <property type="match status" value="1"/>
</dbReference>
<feature type="compositionally biased region" description="Basic and acidic residues" evidence="8">
    <location>
        <begin position="217"/>
        <end position="239"/>
    </location>
</feature>
<dbReference type="GO" id="GO:0005524">
    <property type="term" value="F:ATP binding"/>
    <property type="evidence" value="ECO:0007669"/>
    <property type="project" value="UniProtKB-KW"/>
</dbReference>
<evidence type="ECO:0000256" key="5">
    <source>
        <dbReference type="ARBA" id="ARBA00022741"/>
    </source>
</evidence>
<feature type="compositionally biased region" description="Polar residues" evidence="8">
    <location>
        <begin position="98"/>
        <end position="110"/>
    </location>
</feature>
<evidence type="ECO:0000256" key="3">
    <source>
        <dbReference type="ARBA" id="ARBA00022553"/>
    </source>
</evidence>
<reference evidence="10" key="1">
    <citation type="submission" date="2017-11" db="EMBL/GenBank/DDBJ databases">
        <title>The sensing device of the deep-sea amphipod.</title>
        <authorList>
            <person name="Kobayashi H."/>
            <person name="Nagahama T."/>
            <person name="Arai W."/>
            <person name="Sasagawa Y."/>
            <person name="Umeda M."/>
            <person name="Hayashi T."/>
            <person name="Nikaido I."/>
            <person name="Watanabe H."/>
            <person name="Oguri K."/>
            <person name="Kitazato H."/>
            <person name="Fujioka K."/>
            <person name="Kido Y."/>
            <person name="Takami H."/>
        </authorList>
    </citation>
    <scope>NUCLEOTIDE SEQUENCE</scope>
    <source>
        <tissue evidence="10">Whole body</tissue>
    </source>
</reference>
<dbReference type="Gene3D" id="1.10.510.10">
    <property type="entry name" value="Transferase(Phosphotransferase) domain 1"/>
    <property type="match status" value="1"/>
</dbReference>
<organism evidence="10">
    <name type="scientific">Hirondellea gigas</name>
    <dbReference type="NCBI Taxonomy" id="1518452"/>
    <lineage>
        <taxon>Eukaryota</taxon>
        <taxon>Metazoa</taxon>
        <taxon>Ecdysozoa</taxon>
        <taxon>Arthropoda</taxon>
        <taxon>Crustacea</taxon>
        <taxon>Multicrustacea</taxon>
        <taxon>Malacostraca</taxon>
        <taxon>Eumalacostraca</taxon>
        <taxon>Peracarida</taxon>
        <taxon>Amphipoda</taxon>
        <taxon>Amphilochidea</taxon>
        <taxon>Lysianassida</taxon>
        <taxon>Lysianassidira</taxon>
        <taxon>Lysianassoidea</taxon>
        <taxon>Lysianassidae</taxon>
        <taxon>Hirondellea</taxon>
    </lineage>
</organism>
<keyword evidence="2" id="KW-0723">Serine/threonine-protein kinase</keyword>
<evidence type="ECO:0000256" key="2">
    <source>
        <dbReference type="ARBA" id="ARBA00022527"/>
    </source>
</evidence>
<keyword evidence="7" id="KW-0067">ATP-binding</keyword>
<evidence type="ECO:0000256" key="6">
    <source>
        <dbReference type="ARBA" id="ARBA00022777"/>
    </source>
</evidence>
<sequence>MRKRSRFDRDDHRDRDRDRGRRRTRDNRRDTPKDHSLKRHERRDPLPNRPTQQPTSSSRFANMGRPFEQAQRRPAAGPLSGGSVPSQWPHDKMESPVLNVSKSAPPQRSGSDWVKTELLRKAKEVRLKEARLKEDLEKKSQKERDDKVDFNSSTSSLEDIPKLPQALFGDLEDGEISDNAAASKKRKREPPDSLEYQGIVTEFSPSLSRSRSPLRRQIADEEKSDGNAKIQKTEQESPHSLEPPLLAHEASPPLETSDPTKHRDHHDGSSSPPSPFVQRQLSENENAKEEEYVPFDPSIMKCRDVSAEYERLNTIDEGMYGVVHRARSRKTGEIVALKKVKMERTQSGFPITAIREVTLLLALKHPNIVDVREVVVDKQLSGVYMVMEYMEHDLKALMTIKKRPFSTSEVKCLLLQLLRAVEYMHDNWVLHRDLKTSNLLLNDKGILKVCDLGMARRYGSPLRPYSHLVITLWYRSPELLLGAKTYSTAVDMWSVGCVFGEFLTNKPLIDGRREIEQLDKMFKLLGTPNEKIWPKMMELDHAQTFKFKTYVSSLRKRLPLASYTGGPNLSEKGMDLLLKMLCFDPEQRITATQALKHEWFQESPKPQTTSMMPTFPSLNKEKRRKAMLNLKRKQKIQQRTQRLGFVVH</sequence>
<dbReference type="AlphaFoldDB" id="A0A6A7FY80"/>
<dbReference type="GO" id="GO:0007346">
    <property type="term" value="P:regulation of mitotic cell cycle"/>
    <property type="evidence" value="ECO:0007669"/>
    <property type="project" value="TreeGrafter"/>
</dbReference>
<dbReference type="Gene3D" id="3.30.200.20">
    <property type="entry name" value="Phosphorylase Kinase, domain 1"/>
    <property type="match status" value="1"/>
</dbReference>
<proteinExistence type="evidence at transcript level"/>
<dbReference type="FunFam" id="1.10.510.10:FF:000211">
    <property type="entry name" value="Cyclin-dependent kinase G-2"/>
    <property type="match status" value="1"/>
</dbReference>
<feature type="domain" description="Protein kinase" evidence="9">
    <location>
        <begin position="309"/>
        <end position="600"/>
    </location>
</feature>
<feature type="compositionally biased region" description="Basic and acidic residues" evidence="8">
    <location>
        <begin position="7"/>
        <end position="19"/>
    </location>
</feature>
<evidence type="ECO:0000256" key="1">
    <source>
        <dbReference type="ARBA" id="ARBA00006485"/>
    </source>
</evidence>
<name>A0A6A7FY80_9CRUS</name>
<dbReference type="GO" id="GO:0005634">
    <property type="term" value="C:nucleus"/>
    <property type="evidence" value="ECO:0007669"/>
    <property type="project" value="TreeGrafter"/>
</dbReference>
<evidence type="ECO:0000256" key="7">
    <source>
        <dbReference type="ARBA" id="ARBA00022840"/>
    </source>
</evidence>
<keyword evidence="3" id="KW-0597">Phosphoprotein</keyword>
<dbReference type="Pfam" id="PF00069">
    <property type="entry name" value="Pkinase"/>
    <property type="match status" value="1"/>
</dbReference>
<dbReference type="InterPro" id="IPR045267">
    <property type="entry name" value="CDK11/PITSLRE_STKc"/>
</dbReference>